<dbReference type="CDD" id="cd06261">
    <property type="entry name" value="TM_PBP2"/>
    <property type="match status" value="1"/>
</dbReference>
<keyword evidence="3" id="KW-1003">Cell membrane</keyword>
<keyword evidence="2 7" id="KW-0813">Transport</keyword>
<evidence type="ECO:0000256" key="6">
    <source>
        <dbReference type="ARBA" id="ARBA00023136"/>
    </source>
</evidence>
<evidence type="ECO:0000256" key="4">
    <source>
        <dbReference type="ARBA" id="ARBA00022692"/>
    </source>
</evidence>
<feature type="transmembrane region" description="Helical" evidence="7">
    <location>
        <begin position="117"/>
        <end position="139"/>
    </location>
</feature>
<keyword evidence="6 7" id="KW-0472">Membrane</keyword>
<dbReference type="SUPFAM" id="SSF161098">
    <property type="entry name" value="MetI-like"/>
    <property type="match status" value="1"/>
</dbReference>
<dbReference type="PROSITE" id="PS50928">
    <property type="entry name" value="ABC_TM1"/>
    <property type="match status" value="1"/>
</dbReference>
<dbReference type="Gene3D" id="1.10.3720.10">
    <property type="entry name" value="MetI-like"/>
    <property type="match status" value="1"/>
</dbReference>
<feature type="transmembrane region" description="Helical" evidence="7">
    <location>
        <begin position="21"/>
        <end position="42"/>
    </location>
</feature>
<organism evidence="9 10">
    <name type="scientific">Microbacterium nanhaiense</name>
    <dbReference type="NCBI Taxonomy" id="1301026"/>
    <lineage>
        <taxon>Bacteria</taxon>
        <taxon>Bacillati</taxon>
        <taxon>Actinomycetota</taxon>
        <taxon>Actinomycetes</taxon>
        <taxon>Micrococcales</taxon>
        <taxon>Microbacteriaceae</taxon>
        <taxon>Microbacterium</taxon>
    </lineage>
</organism>
<evidence type="ECO:0000313" key="10">
    <source>
        <dbReference type="Proteomes" id="UP000638043"/>
    </source>
</evidence>
<comment type="caution">
    <text evidence="9">The sequence shown here is derived from an EMBL/GenBank/DDBJ whole genome shotgun (WGS) entry which is preliminary data.</text>
</comment>
<proteinExistence type="inferred from homology"/>
<accession>A0ABQ2N2L6</accession>
<evidence type="ECO:0000256" key="5">
    <source>
        <dbReference type="ARBA" id="ARBA00022989"/>
    </source>
</evidence>
<evidence type="ECO:0000256" key="2">
    <source>
        <dbReference type="ARBA" id="ARBA00022448"/>
    </source>
</evidence>
<feature type="transmembrane region" description="Helical" evidence="7">
    <location>
        <begin position="78"/>
        <end position="105"/>
    </location>
</feature>
<dbReference type="EMBL" id="BMMQ01000004">
    <property type="protein sequence ID" value="GGO63455.1"/>
    <property type="molecule type" value="Genomic_DNA"/>
</dbReference>
<evidence type="ECO:0000256" key="7">
    <source>
        <dbReference type="RuleBase" id="RU363032"/>
    </source>
</evidence>
<evidence type="ECO:0000259" key="8">
    <source>
        <dbReference type="PROSITE" id="PS50928"/>
    </source>
</evidence>
<dbReference type="Pfam" id="PF00528">
    <property type="entry name" value="BPD_transp_1"/>
    <property type="match status" value="1"/>
</dbReference>
<dbReference type="InterPro" id="IPR000515">
    <property type="entry name" value="MetI-like"/>
</dbReference>
<comment type="similarity">
    <text evidence="7">Belongs to the binding-protein-dependent transport system permease family.</text>
</comment>
<evidence type="ECO:0000256" key="3">
    <source>
        <dbReference type="ARBA" id="ARBA00022475"/>
    </source>
</evidence>
<comment type="subcellular location">
    <subcellularLocation>
        <location evidence="1 7">Cell membrane</location>
        <topology evidence="1 7">Multi-pass membrane protein</topology>
    </subcellularLocation>
</comment>
<dbReference type="Proteomes" id="UP000638043">
    <property type="component" value="Unassembled WGS sequence"/>
</dbReference>
<dbReference type="PANTHER" id="PTHR43744">
    <property type="entry name" value="ABC TRANSPORTER PERMEASE PROTEIN MG189-RELATED-RELATED"/>
    <property type="match status" value="1"/>
</dbReference>
<dbReference type="InterPro" id="IPR035906">
    <property type="entry name" value="MetI-like_sf"/>
</dbReference>
<evidence type="ECO:0000313" key="9">
    <source>
        <dbReference type="EMBL" id="GGO63455.1"/>
    </source>
</evidence>
<reference evidence="10" key="1">
    <citation type="journal article" date="2019" name="Int. J. Syst. Evol. Microbiol.">
        <title>The Global Catalogue of Microorganisms (GCM) 10K type strain sequencing project: providing services to taxonomists for standard genome sequencing and annotation.</title>
        <authorList>
            <consortium name="The Broad Institute Genomics Platform"/>
            <consortium name="The Broad Institute Genome Sequencing Center for Infectious Disease"/>
            <person name="Wu L."/>
            <person name="Ma J."/>
        </authorList>
    </citation>
    <scope>NUCLEOTIDE SEQUENCE [LARGE SCALE GENOMIC DNA]</scope>
    <source>
        <strain evidence="10">CGMCC 4.7181</strain>
    </source>
</reference>
<evidence type="ECO:0000256" key="1">
    <source>
        <dbReference type="ARBA" id="ARBA00004651"/>
    </source>
</evidence>
<feature type="domain" description="ABC transmembrane type-1" evidence="8">
    <location>
        <begin position="82"/>
        <end position="271"/>
    </location>
</feature>
<name>A0ABQ2N2L6_9MICO</name>
<keyword evidence="5 7" id="KW-1133">Transmembrane helix</keyword>
<keyword evidence="4 7" id="KW-0812">Transmembrane</keyword>
<feature type="transmembrane region" description="Helical" evidence="7">
    <location>
        <begin position="151"/>
        <end position="171"/>
    </location>
</feature>
<gene>
    <name evidence="9" type="ORF">GCM10010910_16050</name>
</gene>
<feature type="transmembrane region" description="Helical" evidence="7">
    <location>
        <begin position="191"/>
        <end position="214"/>
    </location>
</feature>
<protein>
    <submittedName>
        <fullName evidence="9">Sugar ABC transporter permease</fullName>
    </submittedName>
</protein>
<sequence length="299" mass="32924">MSRGRAATRVKEPVVDRVFLIGVYVLLAVFLVIVLLPLWYILVSSVSSPAAVSAGKVFLWPVEFTWRGYETVLTNSKILLGFANSVFYTVVGTIVSVALTVMLAYPLSRANFVGGKFLTGAVVFTMLFAGGLIPTYLVVQELGLLDTRWALIIPKAVAVWPAILAITFFRTSVPDEVYEAARIDGASELRILWQVVLPLAKPMIAVIALMYAIVQWNSYFDALIYLRDDTLYPLQLVLRNILILNNDAGTDVAAAIERQQLANLLKYSLIVVSTVPMLIIYPFVAKYFTQGLVLGAVKG</sequence>
<keyword evidence="10" id="KW-1185">Reference proteome</keyword>
<dbReference type="PANTHER" id="PTHR43744:SF9">
    <property type="entry name" value="POLYGALACTURONAN_RHAMNOGALACTURONAN TRANSPORT SYSTEM PERMEASE PROTEIN YTCP"/>
    <property type="match status" value="1"/>
</dbReference>